<keyword evidence="5 7" id="KW-0472">Membrane</keyword>
<evidence type="ECO:0000256" key="7">
    <source>
        <dbReference type="SAM" id="Phobius"/>
    </source>
</evidence>
<comment type="subcellular location">
    <subcellularLocation>
        <location evidence="1">Cell membrane</location>
        <topology evidence="1">Multi-pass membrane protein</topology>
    </subcellularLocation>
</comment>
<dbReference type="EMBL" id="BARS01050429">
    <property type="protein sequence ID" value="GAG48385.1"/>
    <property type="molecule type" value="Genomic_DNA"/>
</dbReference>
<evidence type="ECO:0000256" key="4">
    <source>
        <dbReference type="ARBA" id="ARBA00022989"/>
    </source>
</evidence>
<sequence>LMAGGVGLVLLIACVNVANLLIVRAENRHRELAVRYALGASRVGLLSHFLSEGLVLSLTGGALGVAGAYWGVDLLVALYGGSLQRADQIALNGTTLGVALVVSLVVGVLVGLVPLLRSRPHRLQGSLKEGARRSSARGSRLGRALVMAEVALAVLIVVGAGLLTNSLWRMQQVELGVSDVDRVLTFNVSLPQAKYEEVTAVNHFFDQLVTDLEPVAGIQAVGVVNRLPLLGGTNITNF</sequence>
<evidence type="ECO:0000256" key="6">
    <source>
        <dbReference type="ARBA" id="ARBA00038076"/>
    </source>
</evidence>
<feature type="transmembrane region" description="Helical" evidence="7">
    <location>
        <begin position="6"/>
        <end position="23"/>
    </location>
</feature>
<name>X0XYF0_9ZZZZ</name>
<evidence type="ECO:0000256" key="2">
    <source>
        <dbReference type="ARBA" id="ARBA00022475"/>
    </source>
</evidence>
<dbReference type="PANTHER" id="PTHR30572:SF4">
    <property type="entry name" value="ABC TRANSPORTER PERMEASE YTRF"/>
    <property type="match status" value="1"/>
</dbReference>
<feature type="transmembrane region" description="Helical" evidence="7">
    <location>
        <begin position="141"/>
        <end position="163"/>
    </location>
</feature>
<evidence type="ECO:0000256" key="1">
    <source>
        <dbReference type="ARBA" id="ARBA00004651"/>
    </source>
</evidence>
<accession>X0XYF0</accession>
<feature type="non-terminal residue" evidence="9">
    <location>
        <position position="1"/>
    </location>
</feature>
<gene>
    <name evidence="9" type="ORF">S01H1_75287</name>
</gene>
<dbReference type="InterPro" id="IPR003838">
    <property type="entry name" value="ABC3_permease_C"/>
</dbReference>
<keyword evidence="3 7" id="KW-0812">Transmembrane</keyword>
<evidence type="ECO:0000256" key="3">
    <source>
        <dbReference type="ARBA" id="ARBA00022692"/>
    </source>
</evidence>
<feature type="transmembrane region" description="Helical" evidence="7">
    <location>
        <begin position="43"/>
        <end position="69"/>
    </location>
</feature>
<evidence type="ECO:0000259" key="8">
    <source>
        <dbReference type="Pfam" id="PF02687"/>
    </source>
</evidence>
<dbReference type="InterPro" id="IPR050250">
    <property type="entry name" value="Macrolide_Exporter_MacB"/>
</dbReference>
<keyword evidence="4 7" id="KW-1133">Transmembrane helix</keyword>
<dbReference type="GO" id="GO:0005886">
    <property type="term" value="C:plasma membrane"/>
    <property type="evidence" value="ECO:0007669"/>
    <property type="project" value="UniProtKB-SubCell"/>
</dbReference>
<evidence type="ECO:0000256" key="5">
    <source>
        <dbReference type="ARBA" id="ARBA00023136"/>
    </source>
</evidence>
<proteinExistence type="inferred from homology"/>
<evidence type="ECO:0000313" key="9">
    <source>
        <dbReference type="EMBL" id="GAG48385.1"/>
    </source>
</evidence>
<reference evidence="9" key="1">
    <citation type="journal article" date="2014" name="Front. Microbiol.">
        <title>High frequency of phylogenetically diverse reductive dehalogenase-homologous genes in deep subseafloor sedimentary metagenomes.</title>
        <authorList>
            <person name="Kawai M."/>
            <person name="Futagami T."/>
            <person name="Toyoda A."/>
            <person name="Takaki Y."/>
            <person name="Nishi S."/>
            <person name="Hori S."/>
            <person name="Arai W."/>
            <person name="Tsubouchi T."/>
            <person name="Morono Y."/>
            <person name="Uchiyama I."/>
            <person name="Ito T."/>
            <person name="Fujiyama A."/>
            <person name="Inagaki F."/>
            <person name="Takami H."/>
        </authorList>
    </citation>
    <scope>NUCLEOTIDE SEQUENCE</scope>
    <source>
        <strain evidence="9">Expedition CK06-06</strain>
    </source>
</reference>
<protein>
    <recommendedName>
        <fullName evidence="8">ABC3 transporter permease C-terminal domain-containing protein</fullName>
    </recommendedName>
</protein>
<feature type="non-terminal residue" evidence="9">
    <location>
        <position position="238"/>
    </location>
</feature>
<dbReference type="AlphaFoldDB" id="X0XYF0"/>
<organism evidence="9">
    <name type="scientific">marine sediment metagenome</name>
    <dbReference type="NCBI Taxonomy" id="412755"/>
    <lineage>
        <taxon>unclassified sequences</taxon>
        <taxon>metagenomes</taxon>
        <taxon>ecological metagenomes</taxon>
    </lineage>
</organism>
<dbReference type="GO" id="GO:0022857">
    <property type="term" value="F:transmembrane transporter activity"/>
    <property type="evidence" value="ECO:0007669"/>
    <property type="project" value="TreeGrafter"/>
</dbReference>
<keyword evidence="2" id="KW-1003">Cell membrane</keyword>
<feature type="domain" description="ABC3 transporter permease C-terminal" evidence="8">
    <location>
        <begin position="7"/>
        <end position="119"/>
    </location>
</feature>
<feature type="transmembrane region" description="Helical" evidence="7">
    <location>
        <begin position="89"/>
        <end position="116"/>
    </location>
</feature>
<dbReference type="PANTHER" id="PTHR30572">
    <property type="entry name" value="MEMBRANE COMPONENT OF TRANSPORTER-RELATED"/>
    <property type="match status" value="1"/>
</dbReference>
<comment type="similarity">
    <text evidence="6">Belongs to the ABC-4 integral membrane protein family.</text>
</comment>
<dbReference type="Pfam" id="PF02687">
    <property type="entry name" value="FtsX"/>
    <property type="match status" value="1"/>
</dbReference>
<comment type="caution">
    <text evidence="9">The sequence shown here is derived from an EMBL/GenBank/DDBJ whole genome shotgun (WGS) entry which is preliminary data.</text>
</comment>